<evidence type="ECO:0000313" key="2">
    <source>
        <dbReference type="EMBL" id="RLV81402.1"/>
    </source>
</evidence>
<organism evidence="2 3">
    <name type="scientific">Streptomyces rapamycinicus (strain ATCC 29253 / DSM 41530 / NRRL 5491 / AYB-994)</name>
    <name type="common">Streptomyces hygroscopicus (strain ATCC 29253)</name>
    <dbReference type="NCBI Taxonomy" id="1343740"/>
    <lineage>
        <taxon>Bacteria</taxon>
        <taxon>Bacillati</taxon>
        <taxon>Actinomycetota</taxon>
        <taxon>Actinomycetes</taxon>
        <taxon>Kitasatosporales</taxon>
        <taxon>Streptomycetaceae</taxon>
        <taxon>Streptomyces</taxon>
        <taxon>Streptomyces violaceusniger group</taxon>
    </lineage>
</organism>
<reference evidence="2 3" key="1">
    <citation type="journal article" date="2018" name="J. Biol. Chem.">
        <title>Discovery of the actinoplanic acid pathway in Streptomyces rapamycinicus reveals a genetically conserved synergism with rapamycin.</title>
        <authorList>
            <person name="Mrak P."/>
            <person name="Krastel P."/>
            <person name="Pivk Lukancic P."/>
            <person name="Tao J."/>
            <person name="Pistorius D."/>
            <person name="Moore C.M."/>
        </authorList>
    </citation>
    <scope>NUCLEOTIDE SEQUENCE [LARGE SCALE GENOMIC DNA]</scope>
    <source>
        <strain evidence="2 3">NRRL 5491</strain>
    </source>
</reference>
<feature type="compositionally biased region" description="Basic and acidic residues" evidence="1">
    <location>
        <begin position="93"/>
        <end position="102"/>
    </location>
</feature>
<sequence length="102" mass="11078">MNERRAALPLRVVAGDGWASGTPTAEVYRIDWLPGTDVLHGVCHCGAEHTAEDPVELWQWMLAHPSGHHPAGHHPAGHRPSGHHSAGPAEHQPTGHREEPRP</sequence>
<accession>A0A3L8RR01</accession>
<gene>
    <name evidence="2" type="ORF">D3C57_123495</name>
</gene>
<dbReference type="EMBL" id="QYCY01000001">
    <property type="protein sequence ID" value="RLV81402.1"/>
    <property type="molecule type" value="Genomic_DNA"/>
</dbReference>
<feature type="compositionally biased region" description="Basic residues" evidence="1">
    <location>
        <begin position="66"/>
        <end position="82"/>
    </location>
</feature>
<dbReference type="AlphaFoldDB" id="A0A3L8RR01"/>
<feature type="region of interest" description="Disordered" evidence="1">
    <location>
        <begin position="65"/>
        <end position="102"/>
    </location>
</feature>
<name>A0A3L8RR01_STRRN</name>
<proteinExistence type="predicted"/>
<evidence type="ECO:0000313" key="3">
    <source>
        <dbReference type="Proteomes" id="UP000281594"/>
    </source>
</evidence>
<comment type="caution">
    <text evidence="2">The sequence shown here is derived from an EMBL/GenBank/DDBJ whole genome shotgun (WGS) entry which is preliminary data.</text>
</comment>
<dbReference type="Proteomes" id="UP000281594">
    <property type="component" value="Unassembled WGS sequence"/>
</dbReference>
<protein>
    <submittedName>
        <fullName evidence="2">Uncharacterized protein</fullName>
    </submittedName>
</protein>
<dbReference type="STRING" id="1343740.M271_20085"/>
<evidence type="ECO:0000256" key="1">
    <source>
        <dbReference type="SAM" id="MobiDB-lite"/>
    </source>
</evidence>